<keyword evidence="4" id="KW-0658">Purine biosynthesis</keyword>
<dbReference type="PANTHER" id="PTHR11846:SF0">
    <property type="entry name" value="ADENYLOSUCCINATE SYNTHETASE"/>
    <property type="match status" value="1"/>
</dbReference>
<dbReference type="InterPro" id="IPR001114">
    <property type="entry name" value="Adenylosuccinate_synthetase"/>
</dbReference>
<evidence type="ECO:0000256" key="5">
    <source>
        <dbReference type="ARBA" id="ARBA00022842"/>
    </source>
</evidence>
<dbReference type="PANTHER" id="PTHR11846">
    <property type="entry name" value="ADENYLOSUCCINATE SYNTHETASE"/>
    <property type="match status" value="1"/>
</dbReference>
<keyword evidence="1" id="KW-0436">Ligase</keyword>
<comment type="caution">
    <text evidence="6">The sequence shown here is derived from an EMBL/GenBank/DDBJ whole genome shotgun (WGS) entry which is preliminary data.</text>
</comment>
<dbReference type="Gene3D" id="3.40.440.10">
    <property type="entry name" value="Adenylosuccinate Synthetase, subunit A, domain 1"/>
    <property type="match status" value="1"/>
</dbReference>
<proteinExistence type="predicted"/>
<dbReference type="Gene3D" id="1.10.300.10">
    <property type="entry name" value="Adenylosuccinate Synthetase, subunit A, domain 2"/>
    <property type="match status" value="1"/>
</dbReference>
<protein>
    <submittedName>
        <fullName evidence="6">Adenylosuccinate synthetase</fullName>
    </submittedName>
</protein>
<dbReference type="RefSeq" id="WP_208429095.1">
    <property type="nucleotide sequence ID" value="NZ_JAEPRJ010000001.1"/>
</dbReference>
<sequence length="392" mass="44422">MRTIAVVGKNYGDEGKGLVTASLCSSFKNPLIIKHNGGAQAGHTVEDEGRGTRFVHHQIGAGAEYGADTLFAETYYPDLYQIRKEIEEFKSIFSVVPRIYAEEGCCITTIDDILINMAIETKRGKHRHGSCGMGINECSERIRAGYKITLKQIADSSYDGLRNLLVNIRKEYTLKRIKELKISEQNPYYSMIFDDNIVDNFAVEIKDNSRFIELVSADSTWLKRYDGLIFESGQGLLLDKDYTANAPHLTSSKTGITEPLRFLNKRSLSLQEAIYVTRTYVTKHGAGPLPYEINTSDWADLEMDMTNLPNEWQGDIRYASHGSTYDFLLPVTNDIKDINIKPSLAITHLNETNGKILFENESLDLKNFREIYGDKLQNVYISRSRSGIEKYF</sequence>
<evidence type="ECO:0000313" key="6">
    <source>
        <dbReference type="EMBL" id="MBK5897622.1"/>
    </source>
</evidence>
<dbReference type="InterPro" id="IPR042109">
    <property type="entry name" value="Adenylosuccinate_synth_dom1"/>
</dbReference>
<evidence type="ECO:0000313" key="7">
    <source>
        <dbReference type="Proteomes" id="UP000604730"/>
    </source>
</evidence>
<name>A0ABS1J0F9_9FIRM</name>
<dbReference type="InterPro" id="IPR042110">
    <property type="entry name" value="Adenylosuccinate_synth_dom2"/>
</dbReference>
<dbReference type="SUPFAM" id="SSF52540">
    <property type="entry name" value="P-loop containing nucleoside triphosphate hydrolases"/>
    <property type="match status" value="1"/>
</dbReference>
<dbReference type="SMART" id="SM00788">
    <property type="entry name" value="Adenylsucc_synt"/>
    <property type="match status" value="1"/>
</dbReference>
<keyword evidence="3" id="KW-0547">Nucleotide-binding</keyword>
<dbReference type="InterPro" id="IPR027417">
    <property type="entry name" value="P-loop_NTPase"/>
</dbReference>
<organism evidence="6 7">
    <name type="scientific">Catonella massiliensis</name>
    <dbReference type="NCBI Taxonomy" id="2799636"/>
    <lineage>
        <taxon>Bacteria</taxon>
        <taxon>Bacillati</taxon>
        <taxon>Bacillota</taxon>
        <taxon>Clostridia</taxon>
        <taxon>Lachnospirales</taxon>
        <taxon>Lachnospiraceae</taxon>
        <taxon>Catonella</taxon>
    </lineage>
</organism>
<keyword evidence="2" id="KW-0479">Metal-binding</keyword>
<evidence type="ECO:0000256" key="1">
    <source>
        <dbReference type="ARBA" id="ARBA00022598"/>
    </source>
</evidence>
<dbReference type="Proteomes" id="UP000604730">
    <property type="component" value="Unassembled WGS sequence"/>
</dbReference>
<evidence type="ECO:0000256" key="4">
    <source>
        <dbReference type="ARBA" id="ARBA00022755"/>
    </source>
</evidence>
<reference evidence="6 7" key="1">
    <citation type="submission" date="2021-01" db="EMBL/GenBank/DDBJ databases">
        <title>Isolation and description of Catonella massiliensis sp. nov., a novel Catonella species, isolated from a stable periodontitis subject.</title>
        <authorList>
            <person name="Antezack A."/>
            <person name="Boxberger M."/>
            <person name="La Scola B."/>
            <person name="Monnet-Corti V."/>
        </authorList>
    </citation>
    <scope>NUCLEOTIDE SEQUENCE [LARGE SCALE GENOMIC DNA]</scope>
    <source>
        <strain evidence="6 7">Marseille-Q4567</strain>
    </source>
</reference>
<evidence type="ECO:0000256" key="2">
    <source>
        <dbReference type="ARBA" id="ARBA00022723"/>
    </source>
</evidence>
<dbReference type="Pfam" id="PF00709">
    <property type="entry name" value="Adenylsucc_synt"/>
    <property type="match status" value="1"/>
</dbReference>
<accession>A0ABS1J0F9</accession>
<gene>
    <name evidence="6" type="ORF">JJN12_07510</name>
</gene>
<keyword evidence="5" id="KW-0460">Magnesium</keyword>
<dbReference type="EMBL" id="JAEPRJ010000001">
    <property type="protein sequence ID" value="MBK5897622.1"/>
    <property type="molecule type" value="Genomic_DNA"/>
</dbReference>
<evidence type="ECO:0000256" key="3">
    <source>
        <dbReference type="ARBA" id="ARBA00022741"/>
    </source>
</evidence>
<keyword evidence="7" id="KW-1185">Reference proteome</keyword>